<evidence type="ECO:0000313" key="8">
    <source>
        <dbReference type="EMBL" id="TXC91038.1"/>
    </source>
</evidence>
<dbReference type="GO" id="GO:0005886">
    <property type="term" value="C:plasma membrane"/>
    <property type="evidence" value="ECO:0007669"/>
    <property type="project" value="UniProtKB-SubCell"/>
</dbReference>
<evidence type="ECO:0000259" key="7">
    <source>
        <dbReference type="Pfam" id="PF04024"/>
    </source>
</evidence>
<dbReference type="EMBL" id="VOQF01000005">
    <property type="protein sequence ID" value="TXC91038.1"/>
    <property type="molecule type" value="Genomic_DNA"/>
</dbReference>
<dbReference type="InterPro" id="IPR052027">
    <property type="entry name" value="PspC"/>
</dbReference>
<evidence type="ECO:0000256" key="6">
    <source>
        <dbReference type="SAM" id="Phobius"/>
    </source>
</evidence>
<gene>
    <name evidence="8" type="ORF">FS935_09015</name>
</gene>
<reference evidence="8 9" key="1">
    <citation type="journal article" date="2005" name="Int. J. Syst. Evol. Microbiol.">
        <title>Bacillus litoralis sp. nov., isolated from a tidal flat of the Yellow Sea in Korea.</title>
        <authorList>
            <person name="Yoon J.H."/>
            <person name="Oh T.K."/>
        </authorList>
    </citation>
    <scope>NUCLEOTIDE SEQUENCE [LARGE SCALE GENOMIC DNA]</scope>
    <source>
        <strain evidence="8 9">SW-211</strain>
    </source>
</reference>
<comment type="subcellular location">
    <subcellularLocation>
        <location evidence="1">Cell membrane</location>
        <topology evidence="1">Single-pass membrane protein</topology>
    </subcellularLocation>
</comment>
<evidence type="ECO:0000256" key="4">
    <source>
        <dbReference type="ARBA" id="ARBA00022989"/>
    </source>
</evidence>
<protein>
    <submittedName>
        <fullName evidence="8">PspC domain-containing protein</fullName>
    </submittedName>
</protein>
<dbReference type="OrthoDB" id="9815286at2"/>
<comment type="caution">
    <text evidence="8">The sequence shown here is derived from an EMBL/GenBank/DDBJ whole genome shotgun (WGS) entry which is preliminary data.</text>
</comment>
<dbReference type="RefSeq" id="WP_146947740.1">
    <property type="nucleotide sequence ID" value="NZ_VOQF01000005.1"/>
</dbReference>
<dbReference type="PANTHER" id="PTHR33885:SF3">
    <property type="entry name" value="PHAGE SHOCK PROTEIN C"/>
    <property type="match status" value="1"/>
</dbReference>
<name>A0A5C6VZM9_9BACI</name>
<dbReference type="Pfam" id="PF04024">
    <property type="entry name" value="PspC"/>
    <property type="match status" value="1"/>
</dbReference>
<dbReference type="InterPro" id="IPR007168">
    <property type="entry name" value="Phageshock_PspC_N"/>
</dbReference>
<evidence type="ECO:0000256" key="3">
    <source>
        <dbReference type="ARBA" id="ARBA00022692"/>
    </source>
</evidence>
<feature type="domain" description="Phage shock protein PspC N-terminal" evidence="7">
    <location>
        <begin position="2"/>
        <end position="61"/>
    </location>
</feature>
<keyword evidence="5 6" id="KW-0472">Membrane</keyword>
<proteinExistence type="predicted"/>
<feature type="transmembrane region" description="Helical" evidence="6">
    <location>
        <begin position="33"/>
        <end position="57"/>
    </location>
</feature>
<accession>A0A5C6VZM9</accession>
<evidence type="ECO:0000313" key="9">
    <source>
        <dbReference type="Proteomes" id="UP000321363"/>
    </source>
</evidence>
<dbReference type="AlphaFoldDB" id="A0A5C6VZM9"/>
<keyword evidence="3 6" id="KW-0812">Transmembrane</keyword>
<dbReference type="PANTHER" id="PTHR33885">
    <property type="entry name" value="PHAGE SHOCK PROTEIN C"/>
    <property type="match status" value="1"/>
</dbReference>
<evidence type="ECO:0000256" key="5">
    <source>
        <dbReference type="ARBA" id="ARBA00023136"/>
    </source>
</evidence>
<keyword evidence="4 6" id="KW-1133">Transmembrane helix</keyword>
<keyword evidence="2" id="KW-1003">Cell membrane</keyword>
<sequence>MKNLYRSTTDRKLSGVLGGLSDYLGMDASLLRILFVIVGVFTAFLPLAIIYVAWIFLVPEESEVS</sequence>
<evidence type="ECO:0000256" key="2">
    <source>
        <dbReference type="ARBA" id="ARBA00022475"/>
    </source>
</evidence>
<organism evidence="8 9">
    <name type="scientific">Metabacillus litoralis</name>
    <dbReference type="NCBI Taxonomy" id="152268"/>
    <lineage>
        <taxon>Bacteria</taxon>
        <taxon>Bacillati</taxon>
        <taxon>Bacillota</taxon>
        <taxon>Bacilli</taxon>
        <taxon>Bacillales</taxon>
        <taxon>Bacillaceae</taxon>
        <taxon>Metabacillus</taxon>
    </lineage>
</organism>
<dbReference type="Proteomes" id="UP000321363">
    <property type="component" value="Unassembled WGS sequence"/>
</dbReference>
<evidence type="ECO:0000256" key="1">
    <source>
        <dbReference type="ARBA" id="ARBA00004162"/>
    </source>
</evidence>
<keyword evidence="9" id="KW-1185">Reference proteome</keyword>